<comment type="catalytic activity">
    <reaction evidence="5 8">
        <text>a 2'-deoxycytidine in DNA + S-adenosyl-L-methionine = a 5-methyl-2'-deoxycytidine in DNA + S-adenosyl-L-homocysteine + H(+)</text>
        <dbReference type="Rhea" id="RHEA:13681"/>
        <dbReference type="Rhea" id="RHEA-COMP:11369"/>
        <dbReference type="Rhea" id="RHEA-COMP:11370"/>
        <dbReference type="ChEBI" id="CHEBI:15378"/>
        <dbReference type="ChEBI" id="CHEBI:57856"/>
        <dbReference type="ChEBI" id="CHEBI:59789"/>
        <dbReference type="ChEBI" id="CHEBI:85452"/>
        <dbReference type="ChEBI" id="CHEBI:85454"/>
        <dbReference type="EC" id="2.1.1.37"/>
    </reaction>
</comment>
<dbReference type="Gene3D" id="3.90.120.10">
    <property type="entry name" value="DNA Methylase, subunit A, domain 2"/>
    <property type="match status" value="1"/>
</dbReference>
<comment type="similarity">
    <text evidence="6 7">Belongs to the class I-like SAM-binding methyltransferase superfamily. C5-methyltransferase family.</text>
</comment>
<keyword evidence="10" id="KW-1185">Reference proteome</keyword>
<dbReference type="Gene3D" id="3.40.50.150">
    <property type="entry name" value="Vaccinia Virus protein VP39"/>
    <property type="match status" value="1"/>
</dbReference>
<dbReference type="RefSeq" id="WP_411916218.1">
    <property type="nucleotide sequence ID" value="NZ_BAAFSF010000004.1"/>
</dbReference>
<keyword evidence="4" id="KW-0680">Restriction system</keyword>
<dbReference type="SUPFAM" id="SSF53335">
    <property type="entry name" value="S-adenosyl-L-methionine-dependent methyltransferases"/>
    <property type="match status" value="1"/>
</dbReference>
<evidence type="ECO:0000313" key="9">
    <source>
        <dbReference type="EMBL" id="GAB1252480.1"/>
    </source>
</evidence>
<evidence type="ECO:0000256" key="5">
    <source>
        <dbReference type="ARBA" id="ARBA00047422"/>
    </source>
</evidence>
<keyword evidence="2 6" id="KW-0808">Transferase</keyword>
<comment type="caution">
    <text evidence="9">The sequence shown here is derived from an EMBL/GenBank/DDBJ whole genome shotgun (WGS) entry which is preliminary data.</text>
</comment>
<name>A0ABQ0E402_9PORP</name>
<dbReference type="EMBL" id="BAAFSF010000004">
    <property type="protein sequence ID" value="GAB1252480.1"/>
    <property type="molecule type" value="Genomic_DNA"/>
</dbReference>
<evidence type="ECO:0000256" key="1">
    <source>
        <dbReference type="ARBA" id="ARBA00022603"/>
    </source>
</evidence>
<dbReference type="InterPro" id="IPR001525">
    <property type="entry name" value="C5_MeTfrase"/>
</dbReference>
<evidence type="ECO:0000256" key="7">
    <source>
        <dbReference type="RuleBase" id="RU000416"/>
    </source>
</evidence>
<accession>A0ABQ0E402</accession>
<dbReference type="PANTHER" id="PTHR10629">
    <property type="entry name" value="CYTOSINE-SPECIFIC METHYLTRANSFERASE"/>
    <property type="match status" value="1"/>
</dbReference>
<evidence type="ECO:0000256" key="3">
    <source>
        <dbReference type="ARBA" id="ARBA00022691"/>
    </source>
</evidence>
<evidence type="ECO:0000256" key="6">
    <source>
        <dbReference type="PROSITE-ProRule" id="PRU01016"/>
    </source>
</evidence>
<proteinExistence type="inferred from homology"/>
<dbReference type="Proteomes" id="UP001628220">
    <property type="component" value="Unassembled WGS sequence"/>
</dbReference>
<dbReference type="GO" id="GO:0008168">
    <property type="term" value="F:methyltransferase activity"/>
    <property type="evidence" value="ECO:0007669"/>
    <property type="project" value="UniProtKB-KW"/>
</dbReference>
<organism evidence="9 10">
    <name type="scientific">Porphyromonas miyakawae</name>
    <dbReference type="NCBI Taxonomy" id="3137470"/>
    <lineage>
        <taxon>Bacteria</taxon>
        <taxon>Pseudomonadati</taxon>
        <taxon>Bacteroidota</taxon>
        <taxon>Bacteroidia</taxon>
        <taxon>Bacteroidales</taxon>
        <taxon>Porphyromonadaceae</taxon>
        <taxon>Porphyromonas</taxon>
    </lineage>
</organism>
<gene>
    <name evidence="9" type="ORF">Tsumi_15860</name>
</gene>
<dbReference type="Pfam" id="PF00145">
    <property type="entry name" value="DNA_methylase"/>
    <property type="match status" value="1"/>
</dbReference>
<feature type="active site" evidence="6">
    <location>
        <position position="79"/>
    </location>
</feature>
<dbReference type="InterPro" id="IPR050390">
    <property type="entry name" value="C5-Methyltransferase"/>
</dbReference>
<dbReference type="PROSITE" id="PS51679">
    <property type="entry name" value="SAM_MT_C5"/>
    <property type="match status" value="1"/>
</dbReference>
<dbReference type="EC" id="2.1.1.37" evidence="8"/>
<dbReference type="PROSITE" id="PS00095">
    <property type="entry name" value="C5_MTASE_2"/>
    <property type="match status" value="1"/>
</dbReference>
<dbReference type="CDD" id="cd00315">
    <property type="entry name" value="Cyt_C5_DNA_methylase"/>
    <property type="match status" value="1"/>
</dbReference>
<dbReference type="InterPro" id="IPR031303">
    <property type="entry name" value="C5_meth_CS"/>
</dbReference>
<evidence type="ECO:0000256" key="2">
    <source>
        <dbReference type="ARBA" id="ARBA00022679"/>
    </source>
</evidence>
<evidence type="ECO:0000256" key="4">
    <source>
        <dbReference type="ARBA" id="ARBA00022747"/>
    </source>
</evidence>
<evidence type="ECO:0000256" key="8">
    <source>
        <dbReference type="RuleBase" id="RU000417"/>
    </source>
</evidence>
<dbReference type="InterPro" id="IPR018117">
    <property type="entry name" value="C5_DNA_meth_AS"/>
</dbReference>
<protein>
    <recommendedName>
        <fullName evidence="8">Cytosine-specific methyltransferase</fullName>
        <ecNumber evidence="8">2.1.1.37</ecNumber>
    </recommendedName>
</protein>
<dbReference type="NCBIfam" id="TIGR00675">
    <property type="entry name" value="dcm"/>
    <property type="match status" value="1"/>
</dbReference>
<evidence type="ECO:0000313" key="10">
    <source>
        <dbReference type="Proteomes" id="UP001628220"/>
    </source>
</evidence>
<dbReference type="PROSITE" id="PS00094">
    <property type="entry name" value="C5_MTASE_1"/>
    <property type="match status" value="1"/>
</dbReference>
<dbReference type="InterPro" id="IPR029063">
    <property type="entry name" value="SAM-dependent_MTases_sf"/>
</dbReference>
<keyword evidence="3 6" id="KW-0949">S-adenosyl-L-methionine</keyword>
<dbReference type="PANTHER" id="PTHR10629:SF52">
    <property type="entry name" value="DNA (CYTOSINE-5)-METHYLTRANSFERASE 1"/>
    <property type="match status" value="1"/>
</dbReference>
<reference evidence="9 10" key="1">
    <citation type="journal article" date="2025" name="Int. J. Syst. Evol. Microbiol.">
        <title>Desulfovibrio falkowii sp. nov., Porphyromonas miyakawae sp. nov., Mediterraneibacter flintii sp. nov. and Owariibacterium komagatae gen. nov., sp. nov., isolated from human faeces.</title>
        <authorList>
            <person name="Hamaguchi T."/>
            <person name="Ohara M."/>
            <person name="Hisatomi A."/>
            <person name="Sekiguchi K."/>
            <person name="Takeda J.I."/>
            <person name="Ueyama J."/>
            <person name="Ito M."/>
            <person name="Nishiwaki H."/>
            <person name="Ogi T."/>
            <person name="Hirayama M."/>
            <person name="Ohkuma M."/>
            <person name="Sakamoto M."/>
            <person name="Ohno K."/>
        </authorList>
    </citation>
    <scope>NUCLEOTIDE SEQUENCE [LARGE SCALE GENOMIC DNA]</scope>
    <source>
        <strain evidence="9 10">13CB11C</strain>
    </source>
</reference>
<keyword evidence="1 6" id="KW-0489">Methyltransferase</keyword>
<dbReference type="PRINTS" id="PR00105">
    <property type="entry name" value="C5METTRFRASE"/>
</dbReference>
<dbReference type="GO" id="GO:0032259">
    <property type="term" value="P:methylation"/>
    <property type="evidence" value="ECO:0007669"/>
    <property type="project" value="UniProtKB-KW"/>
</dbReference>
<sequence length="304" mass="34783">MAKNNYRLIDLFAGCGGMSLGFQNAGFEVIAAYDFWQAAIDIYKENFQHPIYKVDLSQKNISEELVAANPDIIIGGPPCQDFSIAGKREFEGKRANLTLIYSNIISAVKPRWFVMENVYNIEKSPVFAQAVSNFRKAGYGITKRIWDASYMGVPQKRKRYFVIGKLGAPDDFLMPSLLRGLTEKRMTVRQYLKDSPLDTEYYYMHPRSYARRAIFSIDESSATIRGVNRPIPSSYQFHPADKTRDINLVRSLTSKERSYLQTFPAEFIFVGAKTDIEQAIGNAVPVKMAEYIAKRIIRYMMDYD</sequence>